<evidence type="ECO:0000313" key="2">
    <source>
        <dbReference type="Proteomes" id="UP000279227"/>
    </source>
</evidence>
<dbReference type="STRING" id="525257.HMPREF0204_11335"/>
<proteinExistence type="predicted"/>
<sequence>MENEKKELLRILIKVVESLELIGKATGEEMPLTVADAKKVIKKYS</sequence>
<gene>
    <name evidence="1" type="ORF">NCTC11432_04369</name>
</gene>
<dbReference type="RefSeq" id="WP_002984471.1">
    <property type="nucleotide sequence ID" value="NZ_CP068486.1"/>
</dbReference>
<reference evidence="1 2" key="1">
    <citation type="submission" date="2018-12" db="EMBL/GenBank/DDBJ databases">
        <authorList>
            <consortium name="Pathogen Informatics"/>
        </authorList>
    </citation>
    <scope>NUCLEOTIDE SEQUENCE [LARGE SCALE GENOMIC DNA]</scope>
    <source>
        <strain evidence="1 2">NCTC11432</strain>
    </source>
</reference>
<dbReference type="GeneID" id="93023728"/>
<organism evidence="1 2">
    <name type="scientific">Chryseobacterium gleum</name>
    <name type="common">Flavobacterium gleum</name>
    <dbReference type="NCBI Taxonomy" id="250"/>
    <lineage>
        <taxon>Bacteria</taxon>
        <taxon>Pseudomonadati</taxon>
        <taxon>Bacteroidota</taxon>
        <taxon>Flavobacteriia</taxon>
        <taxon>Flavobacteriales</taxon>
        <taxon>Weeksellaceae</taxon>
        <taxon>Chryseobacterium group</taxon>
        <taxon>Chryseobacterium</taxon>
    </lineage>
</organism>
<evidence type="ECO:0000313" key="1">
    <source>
        <dbReference type="EMBL" id="VEE10745.1"/>
    </source>
</evidence>
<protein>
    <submittedName>
        <fullName evidence="1">Uncharacterized protein</fullName>
    </submittedName>
</protein>
<dbReference type="KEGG" id="cgle:NCTC11432_04369"/>
<name>A0A3S4R5C6_CHRGE</name>
<accession>A0A3S4R5C6</accession>
<dbReference type="EMBL" id="LR134289">
    <property type="protein sequence ID" value="VEE10745.1"/>
    <property type="molecule type" value="Genomic_DNA"/>
</dbReference>
<dbReference type="Proteomes" id="UP000279227">
    <property type="component" value="Chromosome"/>
</dbReference>
<dbReference type="AlphaFoldDB" id="A0A3S4R5C6"/>